<sequence>MGSSNWVATVALGKLSDIQGDREKSNVLWAIWAPMLLLHLGGPDSITAYSLEDNQLWLRHLMGLVVQLSVAIYVILMSWKNSWFSFMSLPALVAGVIKYGERTWVLMSVSGDRYIHRIPLGDLGEKYSTEGHDYVRALVVAHHHLRKFMEYLELEGSSSHESFDHRGDIWGIFWDALEVQMGLMYDLLYTKAAVLYSTRSFIMRCISFGCTVTVLVGLTIHIVLLKTKEEDDEDNWHEIDIAITGVLMTDAPSPARKIIRVVFGRKYEEKWNRYQHMTAYSIHPLVYNAILGLSDPNIDSRMSGSLTGELDHRICALLDFSNDTGDDFSSLITRVHLVTEICYCLETEWDAAGSDDPSGSDSSTWKENREVSKALSNYMMYLVIMQPSLLPNVGSLTGLEMNLKDPKRFIGNDARDIKTVCRYLQENSNDKRSLIVQHLRGKEKAKRWEIIKLTWLQMLLTQLAVKMVLARKTDTCSN</sequence>
<feature type="transmembrane region" description="Helical" evidence="1">
    <location>
        <begin position="201"/>
        <end position="224"/>
    </location>
</feature>
<evidence type="ECO:0000313" key="3">
    <source>
        <dbReference type="EMBL" id="KAE9462522.1"/>
    </source>
</evidence>
<evidence type="ECO:0000313" key="4">
    <source>
        <dbReference type="Proteomes" id="UP000428333"/>
    </source>
</evidence>
<comment type="caution">
    <text evidence="3">The sequence shown here is derived from an EMBL/GenBank/DDBJ whole genome shotgun (WGS) entry which is preliminary data.</text>
</comment>
<proteinExistence type="predicted"/>
<gene>
    <name evidence="3" type="ORF">C3L33_05570</name>
</gene>
<keyword evidence="4" id="KW-1185">Reference proteome</keyword>
<organism evidence="3 4">
    <name type="scientific">Rhododendron williamsianum</name>
    <dbReference type="NCBI Taxonomy" id="262921"/>
    <lineage>
        <taxon>Eukaryota</taxon>
        <taxon>Viridiplantae</taxon>
        <taxon>Streptophyta</taxon>
        <taxon>Embryophyta</taxon>
        <taxon>Tracheophyta</taxon>
        <taxon>Spermatophyta</taxon>
        <taxon>Magnoliopsida</taxon>
        <taxon>eudicotyledons</taxon>
        <taxon>Gunneridae</taxon>
        <taxon>Pentapetalae</taxon>
        <taxon>asterids</taxon>
        <taxon>Ericales</taxon>
        <taxon>Ericaceae</taxon>
        <taxon>Ericoideae</taxon>
        <taxon>Rhodoreae</taxon>
        <taxon>Rhododendron</taxon>
    </lineage>
</organism>
<evidence type="ECO:0000256" key="1">
    <source>
        <dbReference type="SAM" id="Phobius"/>
    </source>
</evidence>
<dbReference type="Proteomes" id="UP000428333">
    <property type="component" value="Linkage Group LG03"/>
</dbReference>
<dbReference type="AlphaFoldDB" id="A0A6A4LZC5"/>
<keyword evidence="1" id="KW-0812">Transmembrane</keyword>
<dbReference type="InterPro" id="IPR025315">
    <property type="entry name" value="DUF4220"/>
</dbReference>
<keyword evidence="1" id="KW-0472">Membrane</keyword>
<evidence type="ECO:0000259" key="2">
    <source>
        <dbReference type="Pfam" id="PF13968"/>
    </source>
</evidence>
<feature type="domain" description="DUF4220" evidence="2">
    <location>
        <begin position="3"/>
        <end position="248"/>
    </location>
</feature>
<keyword evidence="1" id="KW-1133">Transmembrane helix</keyword>
<feature type="non-terminal residue" evidence="3">
    <location>
        <position position="1"/>
    </location>
</feature>
<feature type="transmembrane region" description="Helical" evidence="1">
    <location>
        <begin position="27"/>
        <end position="51"/>
    </location>
</feature>
<protein>
    <recommendedName>
        <fullName evidence="2">DUF4220 domain-containing protein</fullName>
    </recommendedName>
</protein>
<feature type="transmembrane region" description="Helical" evidence="1">
    <location>
        <begin position="57"/>
        <end position="76"/>
    </location>
</feature>
<reference evidence="3 4" key="1">
    <citation type="journal article" date="2019" name="Genome Biol. Evol.">
        <title>The Rhododendron genome and chromosomal organization provide insight into shared whole-genome duplications across the heath family (Ericaceae).</title>
        <authorList>
            <person name="Soza V.L."/>
            <person name="Lindsley D."/>
            <person name="Waalkes A."/>
            <person name="Ramage E."/>
            <person name="Patwardhan R.P."/>
            <person name="Burton J.N."/>
            <person name="Adey A."/>
            <person name="Kumar A."/>
            <person name="Qiu R."/>
            <person name="Shendure J."/>
            <person name="Hall B."/>
        </authorList>
    </citation>
    <scope>NUCLEOTIDE SEQUENCE [LARGE SCALE GENOMIC DNA]</scope>
    <source>
        <strain evidence="3">RSF 1966-606</strain>
    </source>
</reference>
<dbReference type="EMBL" id="QEFC01000691">
    <property type="protein sequence ID" value="KAE9462522.1"/>
    <property type="molecule type" value="Genomic_DNA"/>
</dbReference>
<accession>A0A6A4LZC5</accession>
<dbReference type="OrthoDB" id="1689146at2759"/>
<dbReference type="PANTHER" id="PTHR31325">
    <property type="entry name" value="OS01G0798800 PROTEIN-RELATED"/>
    <property type="match status" value="1"/>
</dbReference>
<dbReference type="Pfam" id="PF13968">
    <property type="entry name" value="DUF4220"/>
    <property type="match status" value="1"/>
</dbReference>
<name>A0A6A4LZC5_9ERIC</name>